<evidence type="ECO:0000256" key="5">
    <source>
        <dbReference type="SAM" id="Phobius"/>
    </source>
</evidence>
<keyword evidence="6" id="KW-0482">Metalloprotease</keyword>
<keyword evidence="3 5" id="KW-1133">Transmembrane helix</keyword>
<dbReference type="PANTHER" id="PTHR30168">
    <property type="entry name" value="PUTATIVE MEMBRANE PROTEIN YPFJ"/>
    <property type="match status" value="1"/>
</dbReference>
<dbReference type="RefSeq" id="WP_094474846.1">
    <property type="nucleotide sequence ID" value="NZ_NOXT01000123.1"/>
</dbReference>
<organism evidence="6 7">
    <name type="scientific">Sandarakinorhabdus cyanobacteriorum</name>
    <dbReference type="NCBI Taxonomy" id="1981098"/>
    <lineage>
        <taxon>Bacteria</taxon>
        <taxon>Pseudomonadati</taxon>
        <taxon>Pseudomonadota</taxon>
        <taxon>Alphaproteobacteria</taxon>
        <taxon>Sphingomonadales</taxon>
        <taxon>Sphingosinicellaceae</taxon>
        <taxon>Sandarakinorhabdus</taxon>
    </lineage>
</organism>
<dbReference type="GO" id="GO:0016020">
    <property type="term" value="C:membrane"/>
    <property type="evidence" value="ECO:0007669"/>
    <property type="project" value="UniProtKB-SubCell"/>
</dbReference>
<keyword evidence="4 5" id="KW-0472">Membrane</keyword>
<evidence type="ECO:0000256" key="1">
    <source>
        <dbReference type="ARBA" id="ARBA00004167"/>
    </source>
</evidence>
<comment type="subcellular location">
    <subcellularLocation>
        <location evidence="1">Membrane</location>
        <topology evidence="1">Single-pass membrane protein</topology>
    </subcellularLocation>
</comment>
<evidence type="ECO:0000256" key="3">
    <source>
        <dbReference type="ARBA" id="ARBA00022989"/>
    </source>
</evidence>
<sequence length="296" mass="31046">MNLDDEEESGNIIDRRGEGGAGGGGGFGLPIPIGGGMSLGTIAILMVVGVVFGVNPLSLLGGAGGTVGGPGIGQPQPAQERAALTGDHDRFVARVLGTTERTWGEIFPAQLGQPYPAPKLNLFEGRVRSGCGPANSGMGPFYCPADRQVYLDTSFFDELSRRFGAPGDFAAAYVIAHEVGHHVQTVLGISDQVNRASRSMDKAGANALSVRQELQADCLAGVWAHHNRDLLEPGDIEEGLRAAEAIGDDRLQAEAGQGIQPEAFTHGTSAQLMRWLRRGLDTGEVRACDTFAAQSL</sequence>
<reference evidence="6 7" key="1">
    <citation type="submission" date="2017-07" db="EMBL/GenBank/DDBJ databases">
        <title>Sandarakinorhabdus cyanobacteriorum sp. nov., a novel bacterium isolated from cyanobacterial aggregates in a eutrophic lake.</title>
        <authorList>
            <person name="Cai H."/>
        </authorList>
    </citation>
    <scope>NUCLEOTIDE SEQUENCE [LARGE SCALE GENOMIC DNA]</scope>
    <source>
        <strain evidence="6 7">TH057</strain>
    </source>
</reference>
<evidence type="ECO:0000313" key="6">
    <source>
        <dbReference type="EMBL" id="OYQ25120.1"/>
    </source>
</evidence>
<keyword evidence="6" id="KW-0378">Hydrolase</keyword>
<name>A0A255Y9K2_9SPHN</name>
<evidence type="ECO:0000256" key="4">
    <source>
        <dbReference type="ARBA" id="ARBA00023136"/>
    </source>
</evidence>
<evidence type="ECO:0000256" key="2">
    <source>
        <dbReference type="ARBA" id="ARBA00022692"/>
    </source>
</evidence>
<keyword evidence="6" id="KW-0645">Protease</keyword>
<keyword evidence="7" id="KW-1185">Reference proteome</keyword>
<evidence type="ECO:0000313" key="7">
    <source>
        <dbReference type="Proteomes" id="UP000216991"/>
    </source>
</evidence>
<dbReference type="Pfam" id="PF04228">
    <property type="entry name" value="Zn_peptidase"/>
    <property type="match status" value="1"/>
</dbReference>
<dbReference type="Proteomes" id="UP000216991">
    <property type="component" value="Unassembled WGS sequence"/>
</dbReference>
<dbReference type="OrthoDB" id="9774900at2"/>
<keyword evidence="2 5" id="KW-0812">Transmembrane</keyword>
<dbReference type="InterPro" id="IPR007343">
    <property type="entry name" value="Uncharacterised_pept_Zn_put"/>
</dbReference>
<accession>A0A255Y9K2</accession>
<dbReference type="PANTHER" id="PTHR30168:SF0">
    <property type="entry name" value="INNER MEMBRANE PROTEIN"/>
    <property type="match status" value="1"/>
</dbReference>
<dbReference type="AlphaFoldDB" id="A0A255Y9K2"/>
<feature type="transmembrane region" description="Helical" evidence="5">
    <location>
        <begin position="33"/>
        <end position="54"/>
    </location>
</feature>
<gene>
    <name evidence="6" type="ORF">CHU93_14355</name>
</gene>
<dbReference type="GO" id="GO:0006508">
    <property type="term" value="P:proteolysis"/>
    <property type="evidence" value="ECO:0007669"/>
    <property type="project" value="UniProtKB-KW"/>
</dbReference>
<proteinExistence type="predicted"/>
<dbReference type="EMBL" id="NOXT01000123">
    <property type="protein sequence ID" value="OYQ25120.1"/>
    <property type="molecule type" value="Genomic_DNA"/>
</dbReference>
<dbReference type="GO" id="GO:0008237">
    <property type="term" value="F:metallopeptidase activity"/>
    <property type="evidence" value="ECO:0007669"/>
    <property type="project" value="UniProtKB-KW"/>
</dbReference>
<protein>
    <submittedName>
        <fullName evidence="6">Zinc metalloprotease</fullName>
    </submittedName>
</protein>
<comment type="caution">
    <text evidence="6">The sequence shown here is derived from an EMBL/GenBank/DDBJ whole genome shotgun (WGS) entry which is preliminary data.</text>
</comment>